<dbReference type="HOGENOM" id="CLU_043846_3_2_0"/>
<dbReference type="GO" id="GO:0004585">
    <property type="term" value="F:ornithine carbamoyltransferase activity"/>
    <property type="evidence" value="ECO:0007669"/>
    <property type="project" value="UniProtKB-UniRule"/>
</dbReference>
<dbReference type="InterPro" id="IPR006130">
    <property type="entry name" value="Asp/Orn_carbamoylTrfase"/>
</dbReference>
<sequence>MKRDFLTLADFSTQELKEMIESAIKLKEERKNGIFRKYLENKKVALIFEKSSTRTRVSFEVGVAEMGGYPLFLSRNDIQLARGESIRDTARTLSRYVDMVMIRTFEHERIEEFAKFASVPVINGLTNEFHPCQVMADIMTIYEKMGKYEGVKLAYVGDGNNMAHSLLIGCAKFGIDISIATPEKYQCLQDVVEKAKTIAAETGAKIEITNDPFKAVKGADFIYTDVWASMGFEDEAEERKKIFIDYQVNKNLLEATGKRTYFMHCLPAHLGEEVTEEVFESEISIVFDEAENRLHAQKAIMKWLFEQIDN</sequence>
<dbReference type="NCBIfam" id="TIGR00658">
    <property type="entry name" value="orni_carb_tr"/>
    <property type="match status" value="1"/>
</dbReference>
<dbReference type="STRING" id="639282.DEFDS_1628"/>
<keyword evidence="4 6" id="KW-0808">Transferase</keyword>
<organism evidence="10 11">
    <name type="scientific">Deferribacter desulfuricans (strain DSM 14783 / JCM 11476 / NBRC 101012 / SSM1)</name>
    <dbReference type="NCBI Taxonomy" id="639282"/>
    <lineage>
        <taxon>Bacteria</taxon>
        <taxon>Pseudomonadati</taxon>
        <taxon>Deferribacterota</taxon>
        <taxon>Deferribacteres</taxon>
        <taxon>Deferribacterales</taxon>
        <taxon>Deferribacteraceae</taxon>
        <taxon>Deferribacter</taxon>
    </lineage>
</organism>
<dbReference type="AlphaFoldDB" id="D3P8P6"/>
<feature type="binding site" evidence="6">
    <location>
        <position position="79"/>
    </location>
    <ligand>
        <name>carbamoyl phosphate</name>
        <dbReference type="ChEBI" id="CHEBI:58228"/>
    </ligand>
</feature>
<evidence type="ECO:0000313" key="11">
    <source>
        <dbReference type="Proteomes" id="UP000001520"/>
    </source>
</evidence>
<protein>
    <recommendedName>
        <fullName evidence="3 7">Ornithine carbamoyltransferase</fullName>
        <ecNumber evidence="3 7">2.1.3.3</ecNumber>
    </recommendedName>
</protein>
<dbReference type="PROSITE" id="PS00097">
    <property type="entry name" value="CARBAMOYLTRANSFERASE"/>
    <property type="match status" value="1"/>
</dbReference>
<dbReference type="Pfam" id="PF02729">
    <property type="entry name" value="OTCace_N"/>
    <property type="match status" value="1"/>
</dbReference>
<dbReference type="PRINTS" id="PR00102">
    <property type="entry name" value="OTCASE"/>
</dbReference>
<comment type="subcellular location">
    <subcellularLocation>
        <location evidence="6">Cytoplasm</location>
    </subcellularLocation>
</comment>
<dbReference type="HAMAP" id="MF_01109">
    <property type="entry name" value="OTCase"/>
    <property type="match status" value="1"/>
</dbReference>
<dbReference type="EC" id="2.1.3.3" evidence="3 7"/>
<proteinExistence type="inferred from homology"/>
<dbReference type="InterPro" id="IPR006132">
    <property type="entry name" value="Asp/Orn_carbamoyltranf_P-bd"/>
</dbReference>
<dbReference type="PANTHER" id="PTHR45753">
    <property type="entry name" value="ORNITHINE CARBAMOYLTRANSFERASE, MITOCHONDRIAL"/>
    <property type="match status" value="1"/>
</dbReference>
<feature type="binding site" evidence="6">
    <location>
        <position position="161"/>
    </location>
    <ligand>
        <name>L-ornithine</name>
        <dbReference type="ChEBI" id="CHEBI:46911"/>
    </ligand>
</feature>
<dbReference type="RefSeq" id="WP_013008332.1">
    <property type="nucleotide sequence ID" value="NC_013939.1"/>
</dbReference>
<dbReference type="Gene3D" id="3.40.50.1370">
    <property type="entry name" value="Aspartate/ornithine carbamoyltransferase"/>
    <property type="match status" value="2"/>
</dbReference>
<feature type="binding site" evidence="6">
    <location>
        <position position="103"/>
    </location>
    <ligand>
        <name>carbamoyl phosphate</name>
        <dbReference type="ChEBI" id="CHEBI:58228"/>
    </ligand>
</feature>
<reference evidence="10 11" key="1">
    <citation type="journal article" date="2010" name="DNA Res.">
        <title>Bacterial lifestyle in a deep-sea hydrothermal vent chimney revealed by the genome sequence of the thermophilic bacterium Deferribacter desulfuricans SSM1.</title>
        <authorList>
            <person name="Takaki Y."/>
            <person name="Shimamura S."/>
            <person name="Nakagawa S."/>
            <person name="Fukuhara Y."/>
            <person name="Horikawa H."/>
            <person name="Ankai A."/>
            <person name="Harada T."/>
            <person name="Hosoyama A."/>
            <person name="Oguchi A."/>
            <person name="Fukui S."/>
            <person name="Fujita N."/>
            <person name="Takami H."/>
            <person name="Takai K."/>
        </authorList>
    </citation>
    <scope>NUCLEOTIDE SEQUENCE [LARGE SCALE GENOMIC DNA]</scope>
    <source>
        <strain evidence="11">DSM 14783 / JCM 11476 / NBRC 101012 / SSM1</strain>
    </source>
</reference>
<gene>
    <name evidence="10" type="primary">argF</name>
    <name evidence="10" type="ordered locus">DEFDS_1628</name>
</gene>
<dbReference type="PANTHER" id="PTHR45753:SF3">
    <property type="entry name" value="ORNITHINE TRANSCARBAMYLASE, MITOCHONDRIAL"/>
    <property type="match status" value="1"/>
</dbReference>
<dbReference type="KEGG" id="ddf:DEFDS_1628"/>
<feature type="binding site" evidence="6">
    <location>
        <begin position="229"/>
        <end position="230"/>
    </location>
    <ligand>
        <name>L-ornithine</name>
        <dbReference type="ChEBI" id="CHEBI:46911"/>
    </ligand>
</feature>
<dbReference type="InterPro" id="IPR002292">
    <property type="entry name" value="Orn/put_carbamltrans"/>
</dbReference>
<evidence type="ECO:0000256" key="3">
    <source>
        <dbReference type="ARBA" id="ARBA00013007"/>
    </source>
</evidence>
<keyword evidence="6" id="KW-0963">Cytoplasm</keyword>
<dbReference type="InterPro" id="IPR006131">
    <property type="entry name" value="Asp_carbamoyltransf_Asp/Orn-bd"/>
</dbReference>
<dbReference type="GO" id="GO:0042450">
    <property type="term" value="P:L-arginine biosynthetic process via ornithine"/>
    <property type="evidence" value="ECO:0007669"/>
    <property type="project" value="UniProtKB-UniRule"/>
</dbReference>
<feature type="domain" description="Aspartate/ornithine carbamoyltransferase carbamoyl-P binding" evidence="9">
    <location>
        <begin position="3"/>
        <end position="143"/>
    </location>
</feature>
<comment type="catalytic activity">
    <reaction evidence="5 6">
        <text>carbamoyl phosphate + L-ornithine = L-citrulline + phosphate + H(+)</text>
        <dbReference type="Rhea" id="RHEA:19513"/>
        <dbReference type="ChEBI" id="CHEBI:15378"/>
        <dbReference type="ChEBI" id="CHEBI:43474"/>
        <dbReference type="ChEBI" id="CHEBI:46911"/>
        <dbReference type="ChEBI" id="CHEBI:57743"/>
        <dbReference type="ChEBI" id="CHEBI:58228"/>
        <dbReference type="EC" id="2.1.3.3"/>
    </reaction>
</comment>
<dbReference type="GO" id="GO:0016597">
    <property type="term" value="F:amino acid binding"/>
    <property type="evidence" value="ECO:0007669"/>
    <property type="project" value="InterPro"/>
</dbReference>
<evidence type="ECO:0000256" key="2">
    <source>
        <dbReference type="ARBA" id="ARBA00007805"/>
    </source>
</evidence>
<dbReference type="GO" id="GO:0005737">
    <property type="term" value="C:cytoplasm"/>
    <property type="evidence" value="ECO:0007669"/>
    <property type="project" value="UniProtKB-SubCell"/>
</dbReference>
<feature type="binding site" evidence="6">
    <location>
        <begin position="265"/>
        <end position="266"/>
    </location>
    <ligand>
        <name>carbamoyl phosphate</name>
        <dbReference type="ChEBI" id="CHEBI:58228"/>
    </ligand>
</feature>
<dbReference type="Pfam" id="PF00185">
    <property type="entry name" value="OTCace"/>
    <property type="match status" value="1"/>
</dbReference>
<evidence type="ECO:0000313" key="10">
    <source>
        <dbReference type="EMBL" id="BAI81086.1"/>
    </source>
</evidence>
<feature type="domain" description="Aspartate/ornithine carbamoyltransferase Asp/Orn-binding" evidence="8">
    <location>
        <begin position="149"/>
        <end position="304"/>
    </location>
</feature>
<feature type="binding site" evidence="6">
    <location>
        <begin position="130"/>
        <end position="133"/>
    </location>
    <ligand>
        <name>carbamoyl phosphate</name>
        <dbReference type="ChEBI" id="CHEBI:58228"/>
    </ligand>
</feature>
<evidence type="ECO:0000256" key="5">
    <source>
        <dbReference type="ARBA" id="ARBA00048772"/>
    </source>
</evidence>
<evidence type="ECO:0000256" key="6">
    <source>
        <dbReference type="HAMAP-Rule" id="MF_01109"/>
    </source>
</evidence>
<comment type="similarity">
    <text evidence="2 6">Belongs to the aspartate/ornithine carbamoyltransferase superfamily. OTCase family.</text>
</comment>
<comment type="pathway">
    <text evidence="1">Amino-acid biosynthesis; L-arginine biosynthesis; L-arginine from L-ornithine and carbamoyl phosphate: step 1/3.</text>
</comment>
<evidence type="ECO:0000259" key="9">
    <source>
        <dbReference type="Pfam" id="PF02729"/>
    </source>
</evidence>
<dbReference type="PRINTS" id="PR00100">
    <property type="entry name" value="AOTCASE"/>
</dbReference>
<dbReference type="InterPro" id="IPR024904">
    <property type="entry name" value="OTCase_ArgI"/>
</dbReference>
<dbReference type="NCBIfam" id="NF001986">
    <property type="entry name" value="PRK00779.1"/>
    <property type="match status" value="1"/>
</dbReference>
<dbReference type="FunFam" id="3.40.50.1370:FF:000008">
    <property type="entry name" value="Ornithine carbamoyltransferase"/>
    <property type="match status" value="1"/>
</dbReference>
<evidence type="ECO:0000259" key="8">
    <source>
        <dbReference type="Pfam" id="PF00185"/>
    </source>
</evidence>
<feature type="binding site" evidence="6">
    <location>
        <position position="225"/>
    </location>
    <ligand>
        <name>L-ornithine</name>
        <dbReference type="ChEBI" id="CHEBI:46911"/>
    </ligand>
</feature>
<dbReference type="SUPFAM" id="SSF53671">
    <property type="entry name" value="Aspartate/ornithine carbamoyltransferase"/>
    <property type="match status" value="1"/>
</dbReference>
<dbReference type="GO" id="GO:0019240">
    <property type="term" value="P:citrulline biosynthetic process"/>
    <property type="evidence" value="ECO:0007669"/>
    <property type="project" value="TreeGrafter"/>
</dbReference>
<evidence type="ECO:0000256" key="4">
    <source>
        <dbReference type="ARBA" id="ARBA00022679"/>
    </source>
</evidence>
<feature type="binding site" evidence="6">
    <location>
        <position position="293"/>
    </location>
    <ligand>
        <name>carbamoyl phosphate</name>
        <dbReference type="ChEBI" id="CHEBI:58228"/>
    </ligand>
</feature>
<dbReference type="EMBL" id="AP011529">
    <property type="protein sequence ID" value="BAI81086.1"/>
    <property type="molecule type" value="Genomic_DNA"/>
</dbReference>
<keyword evidence="11" id="KW-1185">Reference proteome</keyword>
<dbReference type="InterPro" id="IPR036901">
    <property type="entry name" value="Asp/Orn_carbamoylTrfase_sf"/>
</dbReference>
<feature type="binding site" evidence="6">
    <location>
        <begin position="52"/>
        <end position="55"/>
    </location>
    <ligand>
        <name>carbamoyl phosphate</name>
        <dbReference type="ChEBI" id="CHEBI:58228"/>
    </ligand>
</feature>
<dbReference type="eggNOG" id="COG0078">
    <property type="taxonomic scope" value="Bacteria"/>
</dbReference>
<evidence type="ECO:0000256" key="7">
    <source>
        <dbReference type="NCBIfam" id="TIGR00658"/>
    </source>
</evidence>
<accession>D3P8P6</accession>
<evidence type="ECO:0000256" key="1">
    <source>
        <dbReference type="ARBA" id="ARBA00004975"/>
    </source>
</evidence>
<dbReference type="Proteomes" id="UP000001520">
    <property type="component" value="Chromosome"/>
</dbReference>
<name>D3P8P6_DEFDS</name>